<comment type="caution">
    <text evidence="1">The sequence shown here is derived from an EMBL/GenBank/DDBJ whole genome shotgun (WGS) entry which is preliminary data.</text>
</comment>
<accession>A0A4R3XUV8</accession>
<dbReference type="AlphaFoldDB" id="A0A4R3XUV8"/>
<gene>
    <name evidence="1" type="ORF">EDC63_1194</name>
</gene>
<reference evidence="1 2" key="1">
    <citation type="submission" date="2019-03" db="EMBL/GenBank/DDBJ databases">
        <title>Genomic Encyclopedia of Type Strains, Phase IV (KMG-IV): sequencing the most valuable type-strain genomes for metagenomic binning, comparative biology and taxonomic classification.</title>
        <authorList>
            <person name="Goeker M."/>
        </authorList>
    </citation>
    <scope>NUCLEOTIDE SEQUENCE [LARGE SCALE GENOMIC DNA]</scope>
    <source>
        <strain evidence="1 2">DSM 100309</strain>
    </source>
</reference>
<protein>
    <submittedName>
        <fullName evidence="1">Uncharacterized protein</fullName>
    </submittedName>
</protein>
<evidence type="ECO:0000313" key="1">
    <source>
        <dbReference type="EMBL" id="TCV82687.1"/>
    </source>
</evidence>
<dbReference type="RefSeq" id="WP_124944885.1">
    <property type="nucleotide sequence ID" value="NZ_BHVT01000004.1"/>
</dbReference>
<sequence>MGYALSNLGNLPIQDEIDLYIFVVGSSWKDETYEAIETNFMELARRIGPKAVIAKGFEPEAWSSQICDRYLGKNVKTLYDVFPALLITDSHPENLTEKSMRLLISLRDAHKRFGGTAAFFEALSDFARTRNPEFLQKFETQESFGSKTWSVLELKPNFFGFGVNLKELIARAQGK</sequence>
<organism evidence="1 2">
    <name type="scientific">Sulfurirhabdus autotrophica</name>
    <dbReference type="NCBI Taxonomy" id="1706046"/>
    <lineage>
        <taxon>Bacteria</taxon>
        <taxon>Pseudomonadati</taxon>
        <taxon>Pseudomonadota</taxon>
        <taxon>Betaproteobacteria</taxon>
        <taxon>Nitrosomonadales</taxon>
        <taxon>Sulfuricellaceae</taxon>
        <taxon>Sulfurirhabdus</taxon>
    </lineage>
</organism>
<evidence type="ECO:0000313" key="2">
    <source>
        <dbReference type="Proteomes" id="UP000295367"/>
    </source>
</evidence>
<dbReference type="OrthoDB" id="7057365at2"/>
<proteinExistence type="predicted"/>
<keyword evidence="2" id="KW-1185">Reference proteome</keyword>
<dbReference type="EMBL" id="SMCO01000019">
    <property type="protein sequence ID" value="TCV82687.1"/>
    <property type="molecule type" value="Genomic_DNA"/>
</dbReference>
<name>A0A4R3XUV8_9PROT</name>
<dbReference type="Proteomes" id="UP000295367">
    <property type="component" value="Unassembled WGS sequence"/>
</dbReference>